<evidence type="ECO:0000256" key="3">
    <source>
        <dbReference type="ARBA" id="ARBA00022691"/>
    </source>
</evidence>
<dbReference type="Pfam" id="PF04055">
    <property type="entry name" value="Radical_SAM"/>
    <property type="match status" value="1"/>
</dbReference>
<dbReference type="SFLD" id="SFLDS00029">
    <property type="entry name" value="Radical_SAM"/>
    <property type="match status" value="1"/>
</dbReference>
<evidence type="ECO:0000256" key="4">
    <source>
        <dbReference type="ARBA" id="ARBA00022723"/>
    </source>
</evidence>
<dbReference type="InterPro" id="IPR013785">
    <property type="entry name" value="Aldolase_TIM"/>
</dbReference>
<accession>A0A8D6PSC2</accession>
<dbReference type="Proteomes" id="UP000679213">
    <property type="component" value="Chromosome I"/>
</dbReference>
<feature type="domain" description="Radical SAM core" evidence="7">
    <location>
        <begin position="1"/>
        <end position="215"/>
    </location>
</feature>
<evidence type="ECO:0000313" key="8">
    <source>
        <dbReference type="EMBL" id="CAB3289138.1"/>
    </source>
</evidence>
<reference evidence="8 9" key="1">
    <citation type="submission" date="2020-04" db="EMBL/GenBank/DDBJ databases">
        <authorList>
            <consortium name="Genoscope - CEA"/>
            <person name="William W."/>
        </authorList>
    </citation>
    <scope>NUCLEOTIDE SEQUENCE [LARGE SCALE GENOMIC DNA]</scope>
    <source>
        <strain evidence="8 9">SG7</strain>
    </source>
</reference>
<dbReference type="InterPro" id="IPR034457">
    <property type="entry name" value="Organic_radical-activating"/>
</dbReference>
<dbReference type="PROSITE" id="PS51918">
    <property type="entry name" value="RADICAL_SAM"/>
    <property type="match status" value="1"/>
</dbReference>
<gene>
    <name evidence="8" type="ORF">MLAUSG7_1074</name>
</gene>
<evidence type="ECO:0000259" key="7">
    <source>
        <dbReference type="PROSITE" id="PS51918"/>
    </source>
</evidence>
<dbReference type="GeneID" id="65883869"/>
<dbReference type="CDD" id="cd01335">
    <property type="entry name" value="Radical_SAM"/>
    <property type="match status" value="1"/>
</dbReference>
<keyword evidence="2" id="KW-0004">4Fe-4S</keyword>
<dbReference type="InterPro" id="IPR058240">
    <property type="entry name" value="rSAM_sf"/>
</dbReference>
<dbReference type="EMBL" id="LR792632">
    <property type="protein sequence ID" value="CAB3289138.1"/>
    <property type="molecule type" value="Genomic_DNA"/>
</dbReference>
<keyword evidence="4" id="KW-0479">Metal-binding</keyword>
<dbReference type="RefSeq" id="WP_214399434.1">
    <property type="nucleotide sequence ID" value="NZ_LR792632.1"/>
</dbReference>
<dbReference type="GO" id="GO:0051539">
    <property type="term" value="F:4 iron, 4 sulfur cluster binding"/>
    <property type="evidence" value="ECO:0007669"/>
    <property type="project" value="UniProtKB-KW"/>
</dbReference>
<dbReference type="PANTHER" id="PTHR30352:SF13">
    <property type="entry name" value="GLYCYL-RADICAL ENZYME ACTIVATING ENZYME YJJW-RELATED"/>
    <property type="match status" value="1"/>
</dbReference>
<dbReference type="GO" id="GO:0003824">
    <property type="term" value="F:catalytic activity"/>
    <property type="evidence" value="ECO:0007669"/>
    <property type="project" value="InterPro"/>
</dbReference>
<comment type="cofactor">
    <cofactor evidence="1">
        <name>[4Fe-4S] cluster</name>
        <dbReference type="ChEBI" id="CHEBI:49883"/>
    </cofactor>
</comment>
<evidence type="ECO:0000256" key="2">
    <source>
        <dbReference type="ARBA" id="ARBA00022485"/>
    </source>
</evidence>
<keyword evidence="5" id="KW-0408">Iron</keyword>
<keyword evidence="6" id="KW-0411">Iron-sulfur</keyword>
<sequence length="228" mass="26568">MKIGYLSISDKITVMCYGCNFKCKNCFVKMDSYKEIPPNKLCKIIDNLCNKKKVNTILIAGGEPTLQKDLPEFTRLLKSKDRKVILTTNGYYLKNIVDDLFVDEIHVDLKAFDDEKHKYLTGKSNKNVLKCIEYLAKKKLNFEVDTVLIPNIVDIDEIENIAKFLSRWDVKYRIIGYTPFNNNLNARKPTNEEILKAKEIAKKYLSNVTTSLDFRRHKKVKEIIKFDK</sequence>
<dbReference type="PANTHER" id="PTHR30352">
    <property type="entry name" value="PYRUVATE FORMATE-LYASE-ACTIVATING ENZYME"/>
    <property type="match status" value="1"/>
</dbReference>
<dbReference type="SUPFAM" id="SSF102114">
    <property type="entry name" value="Radical SAM enzymes"/>
    <property type="match status" value="1"/>
</dbReference>
<evidence type="ECO:0000256" key="1">
    <source>
        <dbReference type="ARBA" id="ARBA00001966"/>
    </source>
</evidence>
<dbReference type="GO" id="GO:0046872">
    <property type="term" value="F:metal ion binding"/>
    <property type="evidence" value="ECO:0007669"/>
    <property type="project" value="UniProtKB-KW"/>
</dbReference>
<dbReference type="KEGG" id="mesg:MLAUSG7_1074"/>
<dbReference type="InterPro" id="IPR007197">
    <property type="entry name" value="rSAM"/>
</dbReference>
<evidence type="ECO:0000256" key="5">
    <source>
        <dbReference type="ARBA" id="ARBA00023004"/>
    </source>
</evidence>
<keyword evidence="9" id="KW-1185">Reference proteome</keyword>
<dbReference type="SMART" id="SM00729">
    <property type="entry name" value="Elp3"/>
    <property type="match status" value="1"/>
</dbReference>
<proteinExistence type="predicted"/>
<evidence type="ECO:0000256" key="6">
    <source>
        <dbReference type="ARBA" id="ARBA00023014"/>
    </source>
</evidence>
<keyword evidence="3" id="KW-0949">S-adenosyl-L-methionine</keyword>
<protein>
    <submittedName>
        <fullName evidence="8">Radical SAM domain protein</fullName>
    </submittedName>
</protein>
<dbReference type="Gene3D" id="3.20.20.70">
    <property type="entry name" value="Aldolase class I"/>
    <property type="match status" value="1"/>
</dbReference>
<dbReference type="SFLD" id="SFLDG01067">
    <property type="entry name" value="SPASM/twitch_domain_containing"/>
    <property type="match status" value="1"/>
</dbReference>
<organism evidence="8 9">
    <name type="scientific">Methanocaldococcus lauensis</name>
    <dbReference type="NCBI Taxonomy" id="2546128"/>
    <lineage>
        <taxon>Archaea</taxon>
        <taxon>Methanobacteriati</taxon>
        <taxon>Methanobacteriota</taxon>
        <taxon>Methanomada group</taxon>
        <taxon>Methanococci</taxon>
        <taxon>Methanococcales</taxon>
        <taxon>Methanocaldococcaceae</taxon>
        <taxon>Methanocaldococcus</taxon>
    </lineage>
</organism>
<evidence type="ECO:0000313" key="9">
    <source>
        <dbReference type="Proteomes" id="UP000679213"/>
    </source>
</evidence>
<dbReference type="AlphaFoldDB" id="A0A8D6PSC2"/>
<dbReference type="InterPro" id="IPR006638">
    <property type="entry name" value="Elp3/MiaA/NifB-like_rSAM"/>
</dbReference>
<name>A0A8D6PSC2_9EURY</name>